<dbReference type="OrthoDB" id="10799at10239"/>
<dbReference type="Proteomes" id="UP000033000">
    <property type="component" value="Segment"/>
</dbReference>
<gene>
    <name evidence="1" type="ORF">JBP901_gp040</name>
</gene>
<accession>A0A0E3DEQ7</accession>
<reference evidence="1 2" key="1">
    <citation type="journal article" date="2015" name="Arch. Virol.">
        <title>Complete genome sequence and phylogenetic position of the Bacillus cereus group phage JBP901.</title>
        <authorList>
            <person name="Asare P.T."/>
            <person name="Ryu S."/>
            <person name="Kim K.P."/>
        </authorList>
    </citation>
    <scope>NUCLEOTIDE SEQUENCE [LARGE SCALE GENOMIC DNA]</scope>
</reference>
<evidence type="ECO:0000313" key="2">
    <source>
        <dbReference type="Proteomes" id="UP000033000"/>
    </source>
</evidence>
<dbReference type="EMBL" id="KJ676859">
    <property type="protein sequence ID" value="AID17753.1"/>
    <property type="molecule type" value="Genomic_DNA"/>
</dbReference>
<dbReference type="KEGG" id="vg:24723019"/>
<proteinExistence type="predicted"/>
<organism evidence="1 2">
    <name type="scientific">Bacillus phage JBP901</name>
    <dbReference type="NCBI Taxonomy" id="1498212"/>
    <lineage>
        <taxon>Viruses</taxon>
        <taxon>Duplodnaviria</taxon>
        <taxon>Heunggongvirae</taxon>
        <taxon>Uroviricota</taxon>
        <taxon>Caudoviricetes</taxon>
        <taxon>Herelleviridae</taxon>
        <taxon>Bastillevirinae</taxon>
        <taxon>Caeruleovirus</taxon>
        <taxon>Caeruleovirus JBP901</taxon>
    </lineage>
</organism>
<dbReference type="RefSeq" id="YP_009149078.1">
    <property type="nucleotide sequence ID" value="NC_027352.1"/>
</dbReference>
<protein>
    <recommendedName>
        <fullName evidence="3">Antirestriction protein</fullName>
    </recommendedName>
</protein>
<evidence type="ECO:0000313" key="1">
    <source>
        <dbReference type="EMBL" id="AID17753.1"/>
    </source>
</evidence>
<name>A0A0E3DEQ7_9CAUD</name>
<sequence length="197" mass="23362">MRIKEVKRYQYDELTVSAKETAREWFANSLNEDFSHESECISENMQTVLENKGYEGFDLNWSLSNSQGDGVAFYGTLFTTDLVKLAERLLSDKDYKRLKAIAKGEDFSIEINRCNYHYNHWNTMETYLNDEHVFGDYPKVWELLQKLEHAISNDIKEVSKELEREGYEQIEYYFSKEYAEDEIRANEYEFDVDGGRI</sequence>
<dbReference type="GeneID" id="24723019"/>
<keyword evidence="2" id="KW-1185">Reference proteome</keyword>
<evidence type="ECO:0008006" key="3">
    <source>
        <dbReference type="Google" id="ProtNLM"/>
    </source>
</evidence>